<dbReference type="AlphaFoldDB" id="A0A8H3U9R3"/>
<feature type="region of interest" description="Disordered" evidence="1">
    <location>
        <begin position="488"/>
        <end position="530"/>
    </location>
</feature>
<dbReference type="PANTHER" id="PTHR42085">
    <property type="entry name" value="F-BOX DOMAIN-CONTAINING PROTEIN"/>
    <property type="match status" value="1"/>
</dbReference>
<dbReference type="InterPro" id="IPR056632">
    <property type="entry name" value="DUF7730"/>
</dbReference>
<protein>
    <recommendedName>
        <fullName evidence="2">DUF7730 domain-containing protein</fullName>
    </recommendedName>
</protein>
<feature type="region of interest" description="Disordered" evidence="1">
    <location>
        <begin position="836"/>
        <end position="895"/>
    </location>
</feature>
<organism evidence="3 4">
    <name type="scientific">Venturia inaequalis</name>
    <name type="common">Apple scab fungus</name>
    <dbReference type="NCBI Taxonomy" id="5025"/>
    <lineage>
        <taxon>Eukaryota</taxon>
        <taxon>Fungi</taxon>
        <taxon>Dikarya</taxon>
        <taxon>Ascomycota</taxon>
        <taxon>Pezizomycotina</taxon>
        <taxon>Dothideomycetes</taxon>
        <taxon>Pleosporomycetidae</taxon>
        <taxon>Venturiales</taxon>
        <taxon>Venturiaceae</taxon>
        <taxon>Venturia</taxon>
    </lineage>
</organism>
<evidence type="ECO:0000313" key="3">
    <source>
        <dbReference type="EMBL" id="KAE9965662.1"/>
    </source>
</evidence>
<dbReference type="PANTHER" id="PTHR42085:SF2">
    <property type="entry name" value="F-BOX DOMAIN-CONTAINING PROTEIN"/>
    <property type="match status" value="1"/>
</dbReference>
<sequence length="1061" mass="121482">MKRKSGGVPRGEDGRFLKKAATTDEQIQNSLMSSGEENGQPDEPVNRNEKRKATFESNKDEIEYKPPEKKARVTAVQSEHTREHNSEEFSLVSAQKTDDNIPTDSTKPSKTTNFLNLPPELRLKIYRHRLIWMNPIRVSDLKPYVYSHQIAYLHDPLLSLLKEQADVLSPTNKHKIRPRVRSSSGSLVMMEKNDDIKSLLLLSKDTSEEAIQVLYGENMFEWDFHRSLGFTGYLRNFLFDFPVENQQRIRRLRFVVNHRSVIHPLYSADKIFWSPILARLTTLELVLLGPLNGSEEEEEESWSYNRHGPQPWVGHTRFADYSGILKEEWFQWLTPWLQYIAKTVPPGLKVSVDDGGSIDTGHVVQECFAGRHRKFETFRGDFHYGRNFVRKVEQAKDEDMEDEDSEVEDGEVESMEDGEVESIEDEDDEVDEDGEVESIDEDSEDDDSAGVFFNLDWNNEYDSHFIGSDHYLTNKKWAYLGNSARTLKMKRKSTSTPRGPDGRFTKKARAARIQPAGDDGSPASVRTAPEVSATTGSKALLAVREEGMIGATALPFQALIVSRLDDVRENQTAIVSHDVHPAHEAMNIDKDAFAKQVKKPVGFLDLPLELRRLIYTKCLVFYPCIDLTELPEYQYSHSLVYVPKTNIPIRAETKRGYKQSQKPEGSRQVTRGNDQPAERTKKDRRKSLLLVSKQISEEALDVLYGENTFSYDFSARVRFQEFSLANQSRMRRMRIIFQLRAANGSWADCMDTTMPILFMEPFFWSPILARLRRLEVVLLQPRSIEPWRYSDWPQLLIEKMKVWLAWIPRHLKYLAEATSPDIPVLVHDGIRKSLAQSKSTMKQKHNLMPKDEHGRSKKRKKTEVLEGSEQNSQEWDKSREAPSNGIGNSDFQAGNDIDQPIEVITKREPSNYLAQSEATVGDQLAVGSVTPTVTTKANVKPKLTFMSLPLELRRQIYGYCLIKLEPIPVHRLKRWTYAFTAGSEDGSLQPGEIGGEKSRKLEPFVRNDKREDELADAREWGLRVSTNGQNKSLLLVSRQIGEEALQVLYGDNQFFYAVGPR</sequence>
<feature type="compositionally biased region" description="Basic and acidic residues" evidence="1">
    <location>
        <begin position="44"/>
        <end position="71"/>
    </location>
</feature>
<evidence type="ECO:0000256" key="1">
    <source>
        <dbReference type="SAM" id="MobiDB-lite"/>
    </source>
</evidence>
<gene>
    <name evidence="3" type="ORF">BLS_007462</name>
</gene>
<evidence type="ECO:0000313" key="4">
    <source>
        <dbReference type="Proteomes" id="UP000433883"/>
    </source>
</evidence>
<feature type="non-terminal residue" evidence="3">
    <location>
        <position position="1061"/>
    </location>
</feature>
<feature type="region of interest" description="Disordered" evidence="1">
    <location>
        <begin position="652"/>
        <end position="683"/>
    </location>
</feature>
<proteinExistence type="predicted"/>
<reference evidence="3 4" key="1">
    <citation type="submission" date="2019-11" db="EMBL/GenBank/DDBJ databases">
        <title>Venturia inaequalis Genome Resource.</title>
        <authorList>
            <person name="Lichtner F.J."/>
        </authorList>
    </citation>
    <scope>NUCLEOTIDE SEQUENCE [LARGE SCALE GENOMIC DNA]</scope>
    <source>
        <strain evidence="3">Bline_iso_100314</strain>
    </source>
</reference>
<dbReference type="InterPro" id="IPR038883">
    <property type="entry name" value="AN11006-like"/>
</dbReference>
<feature type="region of interest" description="Disordered" evidence="1">
    <location>
        <begin position="1"/>
        <end position="113"/>
    </location>
</feature>
<comment type="caution">
    <text evidence="3">The sequence shown here is derived from an EMBL/GenBank/DDBJ whole genome shotgun (WGS) entry which is preliminary data.</text>
</comment>
<feature type="compositionally biased region" description="Polar residues" evidence="1">
    <location>
        <begin position="23"/>
        <end position="37"/>
    </location>
</feature>
<feature type="domain" description="DUF7730" evidence="2">
    <location>
        <begin position="603"/>
        <end position="743"/>
    </location>
</feature>
<accession>A0A8H3U9R3</accession>
<evidence type="ECO:0000259" key="2">
    <source>
        <dbReference type="Pfam" id="PF24864"/>
    </source>
</evidence>
<dbReference type="Proteomes" id="UP000433883">
    <property type="component" value="Unassembled WGS sequence"/>
</dbReference>
<dbReference type="Pfam" id="PF24864">
    <property type="entry name" value="DUF7730"/>
    <property type="match status" value="1"/>
</dbReference>
<feature type="compositionally biased region" description="Acidic residues" evidence="1">
    <location>
        <begin position="398"/>
        <end position="448"/>
    </location>
</feature>
<feature type="region of interest" description="Disordered" evidence="1">
    <location>
        <begin position="393"/>
        <end position="451"/>
    </location>
</feature>
<dbReference type="EMBL" id="WNWQ01000588">
    <property type="protein sequence ID" value="KAE9965662.1"/>
    <property type="molecule type" value="Genomic_DNA"/>
</dbReference>
<name>A0A8H3U9R3_VENIN</name>
<feature type="compositionally biased region" description="Polar residues" evidence="1">
    <location>
        <begin position="92"/>
        <end position="113"/>
    </location>
</feature>
<feature type="compositionally biased region" description="Polar residues" evidence="1">
    <location>
        <begin position="658"/>
        <end position="673"/>
    </location>
</feature>